<name>A0A2U1CK29_9BURK</name>
<dbReference type="EMBL" id="QEKO01000004">
    <property type="protein sequence ID" value="PVY61342.1"/>
    <property type="molecule type" value="Genomic_DNA"/>
</dbReference>
<gene>
    <name evidence="2" type="ORF">C7440_2892</name>
</gene>
<proteinExistence type="predicted"/>
<dbReference type="Proteomes" id="UP000246145">
    <property type="component" value="Unassembled WGS sequence"/>
</dbReference>
<feature type="transmembrane region" description="Helical" evidence="1">
    <location>
        <begin position="98"/>
        <end position="121"/>
    </location>
</feature>
<sequence length="181" mass="19804">MTPRFYGVVGRFETPDALLEAIRCLRRRDRHLRLEAYAPYAVEGLSEALDLPRGKVPLFTLIGGVLGGASGFFMQWYAAVVSFPVNIGGRPLNSWPMFIPVTFEMTILGAALAAVLGMLAVSGLPRLHHPIFDAPCFGLATRDRYFLCLRPPPGMPGPAPAKQYREVLESLGATASDEVWT</sequence>
<keyword evidence="3" id="KW-1185">Reference proteome</keyword>
<dbReference type="Pfam" id="PF11821">
    <property type="entry name" value="ActD"/>
    <property type="match status" value="1"/>
</dbReference>
<feature type="transmembrane region" description="Helical" evidence="1">
    <location>
        <begin position="58"/>
        <end position="78"/>
    </location>
</feature>
<comment type="caution">
    <text evidence="2">The sequence shown here is derived from an EMBL/GenBank/DDBJ whole genome shotgun (WGS) entry which is preliminary data.</text>
</comment>
<evidence type="ECO:0000313" key="2">
    <source>
        <dbReference type="EMBL" id="PVY61342.1"/>
    </source>
</evidence>
<dbReference type="OrthoDB" id="9792475at2"/>
<keyword evidence="1" id="KW-0472">Membrane</keyword>
<evidence type="ECO:0000256" key="1">
    <source>
        <dbReference type="SAM" id="Phobius"/>
    </source>
</evidence>
<dbReference type="PANTHER" id="PTHR40394:SF2">
    <property type="entry name" value="QUINOL:CYTOCHROME C OXIDOREDUCTASE MEMBRANE PROTEIN"/>
    <property type="match status" value="1"/>
</dbReference>
<protein>
    <submittedName>
        <fullName evidence="2">Quinol:cytochrome c oxidoreductase membrane protein</fullName>
    </submittedName>
</protein>
<evidence type="ECO:0000313" key="3">
    <source>
        <dbReference type="Proteomes" id="UP000246145"/>
    </source>
</evidence>
<keyword evidence="1" id="KW-1133">Transmembrane helix</keyword>
<dbReference type="RefSeq" id="WP_017523298.1">
    <property type="nucleotide sequence ID" value="NZ_JACCEX010000004.1"/>
</dbReference>
<keyword evidence="1" id="KW-0812">Transmembrane</keyword>
<reference evidence="2 3" key="1">
    <citation type="submission" date="2018-04" db="EMBL/GenBank/DDBJ databases">
        <title>Genomic Encyclopedia of Type Strains, Phase IV (KMG-IV): sequencing the most valuable type-strain genomes for metagenomic binning, comparative biology and taxonomic classification.</title>
        <authorList>
            <person name="Goeker M."/>
        </authorList>
    </citation>
    <scope>NUCLEOTIDE SEQUENCE [LARGE SCALE GENOMIC DNA]</scope>
    <source>
        <strain evidence="2 3">DSM 10065</strain>
    </source>
</reference>
<accession>A0A2U1CK29</accession>
<organism evidence="2 3">
    <name type="scientific">Pusillimonas noertemannii</name>
    <dbReference type="NCBI Taxonomy" id="305977"/>
    <lineage>
        <taxon>Bacteria</taxon>
        <taxon>Pseudomonadati</taxon>
        <taxon>Pseudomonadota</taxon>
        <taxon>Betaproteobacteria</taxon>
        <taxon>Burkholderiales</taxon>
        <taxon>Alcaligenaceae</taxon>
        <taxon>Pusillimonas</taxon>
    </lineage>
</organism>
<dbReference type="InterPro" id="IPR021776">
    <property type="entry name" value="ActD"/>
</dbReference>
<dbReference type="PANTHER" id="PTHR40394">
    <property type="entry name" value="LIPOPROTEIN-RELATED"/>
    <property type="match status" value="1"/>
</dbReference>
<dbReference type="AlphaFoldDB" id="A0A2U1CK29"/>
<dbReference type="STRING" id="1231391.GCA_000308195_00930"/>